<dbReference type="InterPro" id="IPR050595">
    <property type="entry name" value="Bact_response_regulator"/>
</dbReference>
<keyword evidence="6" id="KW-1185">Reference proteome</keyword>
<dbReference type="PANTHER" id="PTHR44591:SF23">
    <property type="entry name" value="CHEY SUBFAMILY"/>
    <property type="match status" value="1"/>
</dbReference>
<dbReference type="Gene3D" id="3.40.50.2300">
    <property type="match status" value="1"/>
</dbReference>
<dbReference type="PANTHER" id="PTHR44591">
    <property type="entry name" value="STRESS RESPONSE REGULATOR PROTEIN 1"/>
    <property type="match status" value="1"/>
</dbReference>
<dbReference type="OrthoDB" id="1646880at2"/>
<feature type="modified residue" description="4-aspartylphosphate" evidence="2">
    <location>
        <position position="55"/>
    </location>
</feature>
<dbReference type="Pfam" id="PF00072">
    <property type="entry name" value="Response_reg"/>
    <property type="match status" value="1"/>
</dbReference>
<evidence type="ECO:0000256" key="2">
    <source>
        <dbReference type="PROSITE-ProRule" id="PRU00169"/>
    </source>
</evidence>
<dbReference type="Gene3D" id="2.40.50.1020">
    <property type="entry name" value="LytTr DNA-binding domain"/>
    <property type="match status" value="1"/>
</dbReference>
<dbReference type="GO" id="GO:0003677">
    <property type="term" value="F:DNA binding"/>
    <property type="evidence" value="ECO:0007669"/>
    <property type="project" value="InterPro"/>
</dbReference>
<dbReference type="CDD" id="cd17534">
    <property type="entry name" value="REC_DC-like"/>
    <property type="match status" value="1"/>
</dbReference>
<accession>A0A2S6I2I5</accession>
<evidence type="ECO:0000259" key="3">
    <source>
        <dbReference type="PROSITE" id="PS50110"/>
    </source>
</evidence>
<protein>
    <submittedName>
        <fullName evidence="5">LytTR family two component transcriptional regulator</fullName>
    </submittedName>
</protein>
<dbReference type="InterPro" id="IPR011006">
    <property type="entry name" value="CheY-like_superfamily"/>
</dbReference>
<comment type="caution">
    <text evidence="5">The sequence shown here is derived from an EMBL/GenBank/DDBJ whole genome shotgun (WGS) entry which is preliminary data.</text>
</comment>
<dbReference type="GO" id="GO:0000160">
    <property type="term" value="P:phosphorelay signal transduction system"/>
    <property type="evidence" value="ECO:0007669"/>
    <property type="project" value="InterPro"/>
</dbReference>
<dbReference type="EMBL" id="PTJC01000006">
    <property type="protein sequence ID" value="PPK85387.1"/>
    <property type="molecule type" value="Genomic_DNA"/>
</dbReference>
<dbReference type="Pfam" id="PF04397">
    <property type="entry name" value="LytTR"/>
    <property type="match status" value="1"/>
</dbReference>
<dbReference type="Proteomes" id="UP000237662">
    <property type="component" value="Unassembled WGS sequence"/>
</dbReference>
<name>A0A2S6I2I5_9BACT</name>
<dbReference type="SMART" id="SM00448">
    <property type="entry name" value="REC"/>
    <property type="match status" value="1"/>
</dbReference>
<proteinExistence type="predicted"/>
<evidence type="ECO:0000256" key="1">
    <source>
        <dbReference type="ARBA" id="ARBA00022553"/>
    </source>
</evidence>
<keyword evidence="1 2" id="KW-0597">Phosphoprotein</keyword>
<dbReference type="SUPFAM" id="SSF52172">
    <property type="entry name" value="CheY-like"/>
    <property type="match status" value="1"/>
</dbReference>
<evidence type="ECO:0000313" key="6">
    <source>
        <dbReference type="Proteomes" id="UP000237662"/>
    </source>
</evidence>
<dbReference type="PROSITE" id="PS50110">
    <property type="entry name" value="RESPONSE_REGULATORY"/>
    <property type="match status" value="1"/>
</dbReference>
<dbReference type="SMART" id="SM00850">
    <property type="entry name" value="LytTR"/>
    <property type="match status" value="1"/>
</dbReference>
<dbReference type="InterPro" id="IPR007492">
    <property type="entry name" value="LytTR_DNA-bd_dom"/>
</dbReference>
<feature type="domain" description="Response regulatory" evidence="3">
    <location>
        <begin position="5"/>
        <end position="120"/>
    </location>
</feature>
<reference evidence="5 6" key="1">
    <citation type="submission" date="2018-02" db="EMBL/GenBank/DDBJ databases">
        <title>Genomic Encyclopedia of Archaeal and Bacterial Type Strains, Phase II (KMG-II): from individual species to whole genera.</title>
        <authorList>
            <person name="Goeker M."/>
        </authorList>
    </citation>
    <scope>NUCLEOTIDE SEQUENCE [LARGE SCALE GENOMIC DNA]</scope>
    <source>
        <strain evidence="5 6">DSM 29526</strain>
    </source>
</reference>
<gene>
    <name evidence="5" type="ORF">CLV84_2283</name>
</gene>
<dbReference type="PROSITE" id="PS50930">
    <property type="entry name" value="HTH_LYTTR"/>
    <property type="match status" value="1"/>
</dbReference>
<evidence type="ECO:0000259" key="4">
    <source>
        <dbReference type="PROSITE" id="PS50930"/>
    </source>
</evidence>
<organism evidence="5 6">
    <name type="scientific">Neolewinella xylanilytica</name>
    <dbReference type="NCBI Taxonomy" id="1514080"/>
    <lineage>
        <taxon>Bacteria</taxon>
        <taxon>Pseudomonadati</taxon>
        <taxon>Bacteroidota</taxon>
        <taxon>Saprospiria</taxon>
        <taxon>Saprospirales</taxon>
        <taxon>Lewinellaceae</taxon>
        <taxon>Neolewinella</taxon>
    </lineage>
</organism>
<dbReference type="RefSeq" id="WP_104419890.1">
    <property type="nucleotide sequence ID" value="NZ_PTJC01000006.1"/>
</dbReference>
<dbReference type="AlphaFoldDB" id="A0A2S6I2I5"/>
<feature type="domain" description="HTH LytTR-type" evidence="4">
    <location>
        <begin position="150"/>
        <end position="249"/>
    </location>
</feature>
<evidence type="ECO:0000313" key="5">
    <source>
        <dbReference type="EMBL" id="PPK85387.1"/>
    </source>
</evidence>
<dbReference type="InterPro" id="IPR001789">
    <property type="entry name" value="Sig_transdc_resp-reg_receiver"/>
</dbReference>
<sequence>MTKLTIAVVEDEPIISADLGDRLTDLGYRVSGNYSSGEKALEQFKKSVPDLILMDVKLEGALDGVDTALAIRRFSQVPVIFLTSNSDEVTYRRARAARPSAFISKPFRGRDLAHAIDLALTAKTPPSAAVTEQEPIFPEGESALLLHDRLFLKVKDRLVRIMLHDILWIEADDYYCKVITDEREFLVTKTLKKLSGLLPPDAPFVRCHRSYLVNLQRITEIGEIFVFVGSHKIPVSRSKRSELMTRVGNL</sequence>